<dbReference type="Pfam" id="PF00903">
    <property type="entry name" value="Glyoxalase"/>
    <property type="match status" value="1"/>
</dbReference>
<dbReference type="RefSeq" id="WP_026800945.1">
    <property type="nucleotide sequence ID" value="NZ_AULI01000011.1"/>
</dbReference>
<feature type="domain" description="VOC" evidence="1">
    <location>
        <begin position="7"/>
        <end position="121"/>
    </location>
</feature>
<dbReference type="Proteomes" id="UP000030528">
    <property type="component" value="Unassembled WGS sequence"/>
</dbReference>
<gene>
    <name evidence="2" type="ORF">N781_05165</name>
</gene>
<proteinExistence type="predicted"/>
<dbReference type="InterPro" id="IPR004360">
    <property type="entry name" value="Glyas_Fos-R_dOase_dom"/>
</dbReference>
<keyword evidence="2" id="KW-0456">Lyase</keyword>
<dbReference type="EMBL" id="AVPE01000011">
    <property type="protein sequence ID" value="KGX91093.1"/>
    <property type="molecule type" value="Genomic_DNA"/>
</dbReference>
<dbReference type="PROSITE" id="PS51819">
    <property type="entry name" value="VOC"/>
    <property type="match status" value="1"/>
</dbReference>
<protein>
    <submittedName>
        <fullName evidence="2">Lactoylglutathione lyase</fullName>
    </submittedName>
</protein>
<dbReference type="InterPro" id="IPR029068">
    <property type="entry name" value="Glyas_Bleomycin-R_OHBP_Dase"/>
</dbReference>
<evidence type="ECO:0000313" key="3">
    <source>
        <dbReference type="Proteomes" id="UP000030528"/>
    </source>
</evidence>
<dbReference type="AlphaFoldDB" id="A0A0A5GIP6"/>
<organism evidence="2 3">
    <name type="scientific">Pontibacillus halophilus JSM 076056 = DSM 19796</name>
    <dbReference type="NCBI Taxonomy" id="1385510"/>
    <lineage>
        <taxon>Bacteria</taxon>
        <taxon>Bacillati</taxon>
        <taxon>Bacillota</taxon>
        <taxon>Bacilli</taxon>
        <taxon>Bacillales</taxon>
        <taxon>Bacillaceae</taxon>
        <taxon>Pontibacillus</taxon>
    </lineage>
</organism>
<dbReference type="STRING" id="1385510.GCA_000425205_02624"/>
<evidence type="ECO:0000259" key="1">
    <source>
        <dbReference type="PROSITE" id="PS51819"/>
    </source>
</evidence>
<sequence>MSKLFNDIHYFRIPVVNVAEAIKWYSECLQLELRFNRGDLAVFNINSGPLLVLVEADQDSRGHFTIDGQPAFSVSFTTSKINELHHYLDKNEVKIEPIRSEHGHQFFYFYDPDGNKLQVHN</sequence>
<dbReference type="eggNOG" id="COG0346">
    <property type="taxonomic scope" value="Bacteria"/>
</dbReference>
<reference evidence="2 3" key="1">
    <citation type="submission" date="2013-08" db="EMBL/GenBank/DDBJ databases">
        <authorList>
            <person name="Huang J."/>
            <person name="Wang G."/>
        </authorList>
    </citation>
    <scope>NUCLEOTIDE SEQUENCE [LARGE SCALE GENOMIC DNA]</scope>
    <source>
        <strain evidence="2 3">JSM 076056</strain>
    </source>
</reference>
<dbReference type="GO" id="GO:0016829">
    <property type="term" value="F:lyase activity"/>
    <property type="evidence" value="ECO:0007669"/>
    <property type="project" value="UniProtKB-KW"/>
</dbReference>
<dbReference type="SUPFAM" id="SSF54593">
    <property type="entry name" value="Glyoxalase/Bleomycin resistance protein/Dihydroxybiphenyl dioxygenase"/>
    <property type="match status" value="1"/>
</dbReference>
<dbReference type="InterPro" id="IPR037523">
    <property type="entry name" value="VOC_core"/>
</dbReference>
<dbReference type="Gene3D" id="3.10.180.10">
    <property type="entry name" value="2,3-Dihydroxybiphenyl 1,2-Dioxygenase, domain 1"/>
    <property type="match status" value="1"/>
</dbReference>
<comment type="caution">
    <text evidence="2">The sequence shown here is derived from an EMBL/GenBank/DDBJ whole genome shotgun (WGS) entry which is preliminary data.</text>
</comment>
<name>A0A0A5GIP6_9BACI</name>
<keyword evidence="3" id="KW-1185">Reference proteome</keyword>
<evidence type="ECO:0000313" key="2">
    <source>
        <dbReference type="EMBL" id="KGX91093.1"/>
    </source>
</evidence>
<dbReference type="OrthoDB" id="2608626at2"/>
<accession>A0A0A5GIP6</accession>